<comment type="caution">
    <text evidence="2">The sequence shown here is derived from an EMBL/GenBank/DDBJ whole genome shotgun (WGS) entry which is preliminary data.</text>
</comment>
<evidence type="ECO:0000256" key="1">
    <source>
        <dbReference type="SAM" id="MobiDB-lite"/>
    </source>
</evidence>
<dbReference type="InterPro" id="IPR045596">
    <property type="entry name" value="DUF6459"/>
</dbReference>
<dbReference type="Pfam" id="PF20060">
    <property type="entry name" value="DUF6459"/>
    <property type="match status" value="1"/>
</dbReference>
<keyword evidence="3" id="KW-1185">Reference proteome</keyword>
<dbReference type="RefSeq" id="WP_205257103.1">
    <property type="nucleotide sequence ID" value="NZ_BAAAPV010000001.1"/>
</dbReference>
<name>A0A938YPS9_9ACTN</name>
<protein>
    <submittedName>
        <fullName evidence="2">Uncharacterized protein</fullName>
    </submittedName>
</protein>
<sequence length="220" mass="23259">MTTALSVPLPRSQDTASALSDRAGGDPAAGRVRRPYLVALPDPEPPFDDELEGRADAPGPPTRYRRWTPPAPADAGSATTALLPARVPATREPVRIQVADVPAWSHEADMGVRRTSTAALPIARRSASMLARALVEVLSGQRSVAQLRVHCSADVYAGLAARPTPSSPALAHLLSVRVCEPADGVAEVSTVFRRGGRARAVAFRLQGVDGRWRITALQVG</sequence>
<dbReference type="EMBL" id="JAERWL010000009">
    <property type="protein sequence ID" value="MBM9476993.1"/>
    <property type="molecule type" value="Genomic_DNA"/>
</dbReference>
<dbReference type="AlphaFoldDB" id="A0A938YPS9"/>
<evidence type="ECO:0000313" key="3">
    <source>
        <dbReference type="Proteomes" id="UP000663801"/>
    </source>
</evidence>
<evidence type="ECO:0000313" key="2">
    <source>
        <dbReference type="EMBL" id="MBM9476993.1"/>
    </source>
</evidence>
<feature type="region of interest" description="Disordered" evidence="1">
    <location>
        <begin position="1"/>
        <end position="77"/>
    </location>
</feature>
<organism evidence="2 3">
    <name type="scientific">Nakamurella flavida</name>
    <dbReference type="NCBI Taxonomy" id="363630"/>
    <lineage>
        <taxon>Bacteria</taxon>
        <taxon>Bacillati</taxon>
        <taxon>Actinomycetota</taxon>
        <taxon>Actinomycetes</taxon>
        <taxon>Nakamurellales</taxon>
        <taxon>Nakamurellaceae</taxon>
        <taxon>Nakamurella</taxon>
    </lineage>
</organism>
<proteinExistence type="predicted"/>
<accession>A0A938YPS9</accession>
<reference evidence="2" key="1">
    <citation type="submission" date="2021-01" db="EMBL/GenBank/DDBJ databases">
        <title>KCTC 19127 draft genome.</title>
        <authorList>
            <person name="An D."/>
        </authorList>
    </citation>
    <scope>NUCLEOTIDE SEQUENCE</scope>
    <source>
        <strain evidence="2">KCTC 19127</strain>
    </source>
</reference>
<gene>
    <name evidence="2" type="ORF">JL107_11090</name>
</gene>
<dbReference type="Proteomes" id="UP000663801">
    <property type="component" value="Unassembled WGS sequence"/>
</dbReference>